<name>A0A194QV79_PAPMA</name>
<keyword evidence="9" id="KW-0472">Membrane</keyword>
<dbReference type="Pfam" id="PF13401">
    <property type="entry name" value="AAA_22"/>
    <property type="match status" value="1"/>
</dbReference>
<dbReference type="GO" id="GO:0016887">
    <property type="term" value="F:ATP hydrolysis activity"/>
    <property type="evidence" value="ECO:0007669"/>
    <property type="project" value="InterPro"/>
</dbReference>
<feature type="compositionally biased region" description="Basic and acidic residues" evidence="8">
    <location>
        <begin position="100"/>
        <end position="203"/>
    </location>
</feature>
<dbReference type="GO" id="GO:0005524">
    <property type="term" value="F:ATP binding"/>
    <property type="evidence" value="ECO:0007669"/>
    <property type="project" value="UniProtKB-KW"/>
</dbReference>
<comment type="catalytic activity">
    <reaction evidence="7">
        <text>ATP + H2O = ADP + phosphate + H(+)</text>
        <dbReference type="Rhea" id="RHEA:13065"/>
        <dbReference type="ChEBI" id="CHEBI:15377"/>
        <dbReference type="ChEBI" id="CHEBI:15378"/>
        <dbReference type="ChEBI" id="CHEBI:30616"/>
        <dbReference type="ChEBI" id="CHEBI:43474"/>
        <dbReference type="ChEBI" id="CHEBI:456216"/>
        <dbReference type="EC" id="3.6.4.13"/>
    </reaction>
</comment>
<gene>
    <name evidence="11" type="ORF">RR48_08474</name>
</gene>
<dbReference type="Gene3D" id="3.40.50.300">
    <property type="entry name" value="P-loop containing nucleotide triphosphate hydrolases"/>
    <property type="match status" value="1"/>
</dbReference>
<dbReference type="EMBL" id="KQ461185">
    <property type="protein sequence ID" value="KPJ07461.1"/>
    <property type="molecule type" value="Genomic_DNA"/>
</dbReference>
<keyword evidence="2" id="KW-0507">mRNA processing</keyword>
<evidence type="ECO:0000256" key="6">
    <source>
        <dbReference type="ARBA" id="ARBA00022840"/>
    </source>
</evidence>
<evidence type="ECO:0000256" key="4">
    <source>
        <dbReference type="ARBA" id="ARBA00022801"/>
    </source>
</evidence>
<keyword evidence="4" id="KW-0378">Hydrolase</keyword>
<dbReference type="PROSITE" id="PS51192">
    <property type="entry name" value="HELICASE_ATP_BIND_1"/>
    <property type="match status" value="1"/>
</dbReference>
<dbReference type="SMART" id="SM00487">
    <property type="entry name" value="DEXDc"/>
    <property type="match status" value="1"/>
</dbReference>
<dbReference type="STRING" id="76193.A0A194QV79"/>
<dbReference type="EC" id="3.6.4.13" evidence="1"/>
<feature type="compositionally biased region" description="Basic and acidic residues" evidence="8">
    <location>
        <begin position="245"/>
        <end position="266"/>
    </location>
</feature>
<protein>
    <recommendedName>
        <fullName evidence="1">RNA helicase</fullName>
        <ecNumber evidence="1">3.6.4.13</ecNumber>
    </recommendedName>
</protein>
<evidence type="ECO:0000313" key="12">
    <source>
        <dbReference type="Proteomes" id="UP000053240"/>
    </source>
</evidence>
<dbReference type="Proteomes" id="UP000053240">
    <property type="component" value="Unassembled WGS sequence"/>
</dbReference>
<dbReference type="InterPro" id="IPR014001">
    <property type="entry name" value="Helicase_ATP-bd"/>
</dbReference>
<evidence type="ECO:0000256" key="2">
    <source>
        <dbReference type="ARBA" id="ARBA00022664"/>
    </source>
</evidence>
<evidence type="ECO:0000256" key="8">
    <source>
        <dbReference type="SAM" id="MobiDB-lite"/>
    </source>
</evidence>
<feature type="compositionally biased region" description="Acidic residues" evidence="8">
    <location>
        <begin position="62"/>
        <end position="73"/>
    </location>
</feature>
<evidence type="ECO:0000256" key="7">
    <source>
        <dbReference type="ARBA" id="ARBA00047984"/>
    </source>
</evidence>
<accession>A0A194QV79</accession>
<evidence type="ECO:0000256" key="9">
    <source>
        <dbReference type="SAM" id="Phobius"/>
    </source>
</evidence>
<keyword evidence="5" id="KW-0347">Helicase</keyword>
<feature type="region of interest" description="Disordered" evidence="8">
    <location>
        <begin position="58"/>
        <end position="282"/>
    </location>
</feature>
<organism evidence="11 12">
    <name type="scientific">Papilio machaon</name>
    <name type="common">Old World swallowtail butterfly</name>
    <dbReference type="NCBI Taxonomy" id="76193"/>
    <lineage>
        <taxon>Eukaryota</taxon>
        <taxon>Metazoa</taxon>
        <taxon>Ecdysozoa</taxon>
        <taxon>Arthropoda</taxon>
        <taxon>Hexapoda</taxon>
        <taxon>Insecta</taxon>
        <taxon>Pterygota</taxon>
        <taxon>Neoptera</taxon>
        <taxon>Endopterygota</taxon>
        <taxon>Lepidoptera</taxon>
        <taxon>Glossata</taxon>
        <taxon>Ditrysia</taxon>
        <taxon>Papilionoidea</taxon>
        <taxon>Papilionidae</taxon>
        <taxon>Papilioninae</taxon>
        <taxon>Papilio</taxon>
    </lineage>
</organism>
<feature type="transmembrane region" description="Helical" evidence="9">
    <location>
        <begin position="722"/>
        <end position="742"/>
    </location>
</feature>
<dbReference type="FunFam" id="3.40.50.300:FF:000615">
    <property type="entry name" value="pre-mRNA-splicing factor ATP-dependent RNA helicase DEAH7"/>
    <property type="match status" value="1"/>
</dbReference>
<dbReference type="InParanoid" id="A0A194QV79"/>
<evidence type="ECO:0000259" key="10">
    <source>
        <dbReference type="PROSITE" id="PS51192"/>
    </source>
</evidence>
<proteinExistence type="predicted"/>
<keyword evidence="9" id="KW-0812">Transmembrane</keyword>
<dbReference type="AlphaFoldDB" id="A0A194QV79"/>
<dbReference type="InterPro" id="IPR049945">
    <property type="entry name" value="AAA_22"/>
</dbReference>
<dbReference type="PANTHER" id="PTHR18934">
    <property type="entry name" value="ATP-DEPENDENT RNA HELICASE"/>
    <property type="match status" value="1"/>
</dbReference>
<keyword evidence="12" id="KW-1185">Reference proteome</keyword>
<dbReference type="PANTHER" id="PTHR18934:SF99">
    <property type="entry name" value="ATP-DEPENDENT RNA HELICASE DHX37-RELATED"/>
    <property type="match status" value="1"/>
</dbReference>
<feature type="domain" description="Helicase ATP-binding" evidence="10">
    <location>
        <begin position="581"/>
        <end position="743"/>
    </location>
</feature>
<feature type="region of interest" description="Disordered" evidence="8">
    <location>
        <begin position="1"/>
        <end position="24"/>
    </location>
</feature>
<evidence type="ECO:0000256" key="5">
    <source>
        <dbReference type="ARBA" id="ARBA00022806"/>
    </source>
</evidence>
<keyword evidence="3" id="KW-0547">Nucleotide-binding</keyword>
<dbReference type="GO" id="GO:0006397">
    <property type="term" value="P:mRNA processing"/>
    <property type="evidence" value="ECO:0007669"/>
    <property type="project" value="UniProtKB-KW"/>
</dbReference>
<dbReference type="SUPFAM" id="SSF52540">
    <property type="entry name" value="P-loop containing nucleoside triphosphate hydrolases"/>
    <property type="match status" value="1"/>
</dbReference>
<sequence>MDDGDENVHRLAGTSGDAPGGLIIKKKDKPQEFQFAKPSLLGLDKLAAAKRKQNRLISFQTEENESGESEDSNDSTGVKGRKYRKHNEETPTYTGGLSEQARERMLERLQKKEKETKEKGVHYSTKEEQKLKSRDDDDRSYLNRYDRRDRDRDRRRDDDYRKDRDRNRDRDSDRREKDRDRRDSERGSSRRSYYEPRFKDEPRTPNLKVLKPTDKTAWDDDDDDPKGAVRKSSWDFPTPLTRDSSSGDRSQRSERGRPLRDNKGKLYEYSSRATPHKWASSRRVVDIDDPDWEEVEKKLDRAWYNMGEGETDESDPFAGTSSEYIARKEEQIEKRRNRKVSAARQQIDRDNELWERNRMLTSGVVHAVNLNSDMDEESVDRVHLLVHNIVPPFLDGRIVFTKQPEPVIPVKDPTSDMAINARKGSALVKAFREQKERKRAQKKHWKLEGTKIGNIMGIQKEKEEIDDGPTRQAYKYAEHMDKEGQEPESKSDFVKKKTISEQRRYLPVFASREELMQGNIMGIQKEKEEIDDGPTRQAYKYAEHMDKEGQEPESKSDFVKKKTISEQRRYLPVFASREELMQVIRENSVVIIVGETGSGKTTQLTQYLHEEGYSERGTVGCTQPRRVAAMSVAKRVADEMGCKLGEEVGYAIRFEDCTSPKTVIKYMTDGILLREGLREPDLDNYCAIIMDEAHERSLSTDMLFGLLRETVNGLAIRCSFCAYLISAILALMVAVCSGGVDLN</sequence>
<evidence type="ECO:0000256" key="3">
    <source>
        <dbReference type="ARBA" id="ARBA00022741"/>
    </source>
</evidence>
<evidence type="ECO:0000313" key="11">
    <source>
        <dbReference type="EMBL" id="KPJ07461.1"/>
    </source>
</evidence>
<dbReference type="InterPro" id="IPR027417">
    <property type="entry name" value="P-loop_NTPase"/>
</dbReference>
<dbReference type="GO" id="GO:0003723">
    <property type="term" value="F:RNA binding"/>
    <property type="evidence" value="ECO:0007669"/>
    <property type="project" value="TreeGrafter"/>
</dbReference>
<keyword evidence="6" id="KW-0067">ATP-binding</keyword>
<reference evidence="11 12" key="1">
    <citation type="journal article" date="2015" name="Nat. Commun.">
        <title>Outbred genome sequencing and CRISPR/Cas9 gene editing in butterflies.</title>
        <authorList>
            <person name="Li X."/>
            <person name="Fan D."/>
            <person name="Zhang W."/>
            <person name="Liu G."/>
            <person name="Zhang L."/>
            <person name="Zhao L."/>
            <person name="Fang X."/>
            <person name="Chen L."/>
            <person name="Dong Y."/>
            <person name="Chen Y."/>
            <person name="Ding Y."/>
            <person name="Zhao R."/>
            <person name="Feng M."/>
            <person name="Zhu Y."/>
            <person name="Feng Y."/>
            <person name="Jiang X."/>
            <person name="Zhu D."/>
            <person name="Xiang H."/>
            <person name="Feng X."/>
            <person name="Li S."/>
            <person name="Wang J."/>
            <person name="Zhang G."/>
            <person name="Kronforst M.R."/>
            <person name="Wang W."/>
        </authorList>
    </citation>
    <scope>NUCLEOTIDE SEQUENCE [LARGE SCALE GENOMIC DNA]</scope>
    <source>
        <strain evidence="11">Ya'a_city_454_Pm</strain>
        <tissue evidence="11">Whole body</tissue>
    </source>
</reference>
<evidence type="ECO:0000256" key="1">
    <source>
        <dbReference type="ARBA" id="ARBA00012552"/>
    </source>
</evidence>
<dbReference type="GO" id="GO:0003724">
    <property type="term" value="F:RNA helicase activity"/>
    <property type="evidence" value="ECO:0007669"/>
    <property type="project" value="UniProtKB-EC"/>
</dbReference>
<keyword evidence="9" id="KW-1133">Transmembrane helix</keyword>